<reference evidence="2 3" key="1">
    <citation type="submission" date="2023-03" db="EMBL/GenBank/DDBJ databases">
        <authorList>
            <person name="Kaur S."/>
            <person name="Espinosa-Saiz D."/>
            <person name="Velazquez E."/>
            <person name="Menendez E."/>
            <person name="diCenzo G.C."/>
        </authorList>
    </citation>
    <scope>NUCLEOTIDE SEQUENCE [LARGE SCALE GENOMIC DNA]</scope>
    <source>
        <strain evidence="2 3">LMG 27395</strain>
    </source>
</reference>
<dbReference type="RefSeq" id="WP_280731921.1">
    <property type="nucleotide sequence ID" value="NZ_CP120367.1"/>
</dbReference>
<evidence type="ECO:0008006" key="4">
    <source>
        <dbReference type="Google" id="ProtNLM"/>
    </source>
</evidence>
<protein>
    <recommendedName>
        <fullName evidence="4">Chitin-binding protein</fullName>
    </recommendedName>
</protein>
<name>A0ABY8CRA7_9HYPH</name>
<evidence type="ECO:0000256" key="1">
    <source>
        <dbReference type="SAM" id="MobiDB-lite"/>
    </source>
</evidence>
<keyword evidence="3" id="KW-1185">Reference proteome</keyword>
<dbReference type="EMBL" id="CP120370">
    <property type="protein sequence ID" value="WEX81183.1"/>
    <property type="molecule type" value="Genomic_DNA"/>
</dbReference>
<accession>A0ABY8CRA7</accession>
<feature type="region of interest" description="Disordered" evidence="1">
    <location>
        <begin position="15"/>
        <end position="73"/>
    </location>
</feature>
<proteinExistence type="predicted"/>
<sequence length="73" mass="8041">MKEFIRSLAAELAPVWMMQQKPRREGEPPSPAPGREPNPGDGLGKKPAPEPETIPPLDPDEQDRPITPVPPVR</sequence>
<dbReference type="Proteomes" id="UP001235547">
    <property type="component" value="Chromosome 2"/>
</dbReference>
<organism evidence="2 3">
    <name type="scientific">Sinorhizobium numidicum</name>
    <dbReference type="NCBI Taxonomy" id="680248"/>
    <lineage>
        <taxon>Bacteria</taxon>
        <taxon>Pseudomonadati</taxon>
        <taxon>Pseudomonadota</taxon>
        <taxon>Alphaproteobacteria</taxon>
        <taxon>Hyphomicrobiales</taxon>
        <taxon>Rhizobiaceae</taxon>
        <taxon>Sinorhizobium/Ensifer group</taxon>
        <taxon>Sinorhizobium</taxon>
    </lineage>
</organism>
<gene>
    <name evidence="2" type="ORF">PYH38_000564</name>
</gene>
<evidence type="ECO:0000313" key="2">
    <source>
        <dbReference type="EMBL" id="WEX81183.1"/>
    </source>
</evidence>
<evidence type="ECO:0000313" key="3">
    <source>
        <dbReference type="Proteomes" id="UP001235547"/>
    </source>
</evidence>